<comment type="caution">
    <text evidence="1">The sequence shown here is derived from an EMBL/GenBank/DDBJ whole genome shotgun (WGS) entry which is preliminary data.</text>
</comment>
<dbReference type="RefSeq" id="WP_342158218.1">
    <property type="nucleotide sequence ID" value="NZ_JBCDNA010000001.1"/>
</dbReference>
<dbReference type="PANTHER" id="PTHR33639:SF2">
    <property type="entry name" value="DUF393 DOMAIN-CONTAINING PROTEIN"/>
    <property type="match status" value="1"/>
</dbReference>
<evidence type="ECO:0000313" key="1">
    <source>
        <dbReference type="EMBL" id="MEL4454635.1"/>
    </source>
</evidence>
<gene>
    <name evidence="1" type="ORF">AABB81_01915</name>
</gene>
<dbReference type="InterPro" id="IPR052927">
    <property type="entry name" value="DCC_oxidoreductase"/>
</dbReference>
<protein>
    <submittedName>
        <fullName evidence="1">DUF393 domain-containing protein</fullName>
    </submittedName>
</protein>
<accession>A0ABU9KYJ7</accession>
<dbReference type="InterPro" id="IPR007263">
    <property type="entry name" value="DCC1-like"/>
</dbReference>
<dbReference type="EMBL" id="JBCDNA010000001">
    <property type="protein sequence ID" value="MEL4454635.1"/>
    <property type="molecule type" value="Genomic_DNA"/>
</dbReference>
<reference evidence="1 2" key="1">
    <citation type="submission" date="2024-04" db="EMBL/GenBank/DDBJ databases">
        <title>whole genome sequencing of Lutimonas vermicola strain IMCC1616.</title>
        <authorList>
            <person name="Bae S.S."/>
        </authorList>
    </citation>
    <scope>NUCLEOTIDE SEQUENCE [LARGE SCALE GENOMIC DNA]</scope>
    <source>
        <strain evidence="1 2">IMCC1616</strain>
    </source>
</reference>
<dbReference type="Pfam" id="PF04134">
    <property type="entry name" value="DCC1-like"/>
    <property type="match status" value="1"/>
</dbReference>
<proteinExistence type="predicted"/>
<name>A0ABU9KYJ7_9FLAO</name>
<organism evidence="1 2">
    <name type="scientific">Lutimonas vermicola</name>
    <dbReference type="NCBI Taxonomy" id="414288"/>
    <lineage>
        <taxon>Bacteria</taxon>
        <taxon>Pseudomonadati</taxon>
        <taxon>Bacteroidota</taxon>
        <taxon>Flavobacteriia</taxon>
        <taxon>Flavobacteriales</taxon>
        <taxon>Flavobacteriaceae</taxon>
        <taxon>Lutimonas</taxon>
    </lineage>
</organism>
<dbReference type="Proteomes" id="UP001474120">
    <property type="component" value="Unassembled WGS sequence"/>
</dbReference>
<evidence type="ECO:0000313" key="2">
    <source>
        <dbReference type="Proteomes" id="UP001474120"/>
    </source>
</evidence>
<sequence length="137" mass="16496">MQTSDQKSIILFDGICNLCNASVQFIIKRDPKEQFLFASLQSDASKKLLLQYNLKNYQLKSIVLIDNGNVYQKSSAVIKICRLMNWPWRLFSIARYVPLKWRDWLYDFIAKRRYQWFGKKSECVMMLPEYKNRFIYE</sequence>
<dbReference type="PANTHER" id="PTHR33639">
    <property type="entry name" value="THIOL-DISULFIDE OXIDOREDUCTASE DCC"/>
    <property type="match status" value="1"/>
</dbReference>
<keyword evidence="2" id="KW-1185">Reference proteome</keyword>